<proteinExistence type="predicted"/>
<dbReference type="AlphaFoldDB" id="U5D1U2"/>
<dbReference type="Gramene" id="ERN16399">
    <property type="protein sequence ID" value="ERN16399"/>
    <property type="gene ID" value="AMTR_s00052p00138640"/>
</dbReference>
<sequence length="213" mass="24208">MKRLHPSPVLPLVTPWLLFRGNQLSLRNSTPVVASSSSFPSSVLGTVVSYDNDAFERFESLLKDLEIWGFKALQRESEVQELYGTYLASLEETLAQHQSLMRSYDERKAPLHSYQAGLKKEDSTNSAETKAVEEERVRSDIYINQLKTKQNQMNVEVPSKSQELKTLNSEAVLTNTMSNQVTQEISILKEKMNTSLELSKVLKTKIHEALEIF</sequence>
<name>U5D1U2_AMBTC</name>
<protein>
    <submittedName>
        <fullName evidence="1">Uncharacterized protein</fullName>
    </submittedName>
</protein>
<evidence type="ECO:0000313" key="1">
    <source>
        <dbReference type="EMBL" id="ERN16399.1"/>
    </source>
</evidence>
<gene>
    <name evidence="1" type="ORF">AMTR_s00052p00138640</name>
</gene>
<evidence type="ECO:0000313" key="2">
    <source>
        <dbReference type="Proteomes" id="UP000017836"/>
    </source>
</evidence>
<reference evidence="2" key="1">
    <citation type="journal article" date="2013" name="Science">
        <title>The Amborella genome and the evolution of flowering plants.</title>
        <authorList>
            <consortium name="Amborella Genome Project"/>
        </authorList>
    </citation>
    <scope>NUCLEOTIDE SEQUENCE [LARGE SCALE GENOMIC DNA]</scope>
</reference>
<organism evidence="1 2">
    <name type="scientific">Amborella trichopoda</name>
    <dbReference type="NCBI Taxonomy" id="13333"/>
    <lineage>
        <taxon>Eukaryota</taxon>
        <taxon>Viridiplantae</taxon>
        <taxon>Streptophyta</taxon>
        <taxon>Embryophyta</taxon>
        <taxon>Tracheophyta</taxon>
        <taxon>Spermatophyta</taxon>
        <taxon>Magnoliopsida</taxon>
        <taxon>Amborellales</taxon>
        <taxon>Amborellaceae</taxon>
        <taxon>Amborella</taxon>
    </lineage>
</organism>
<accession>U5D1U2</accession>
<dbReference type="HOGENOM" id="CLU_112616_0_0_1"/>
<dbReference type="EMBL" id="KI392446">
    <property type="protein sequence ID" value="ERN16399.1"/>
    <property type="molecule type" value="Genomic_DNA"/>
</dbReference>
<keyword evidence="2" id="KW-1185">Reference proteome</keyword>
<dbReference type="Proteomes" id="UP000017836">
    <property type="component" value="Unassembled WGS sequence"/>
</dbReference>